<protein>
    <submittedName>
        <fullName evidence="2">Sugar kinase of the NBD/HSP70 family, may contain an N-terminal HTH domain</fullName>
    </submittedName>
</protein>
<dbReference type="AlphaFoldDB" id="A0A1H8K4K0"/>
<gene>
    <name evidence="2" type="ORF">SAMN04488134_102160</name>
</gene>
<dbReference type="GO" id="GO:0016301">
    <property type="term" value="F:kinase activity"/>
    <property type="evidence" value="ECO:0007669"/>
    <property type="project" value="UniProtKB-KW"/>
</dbReference>
<organism evidence="2 3">
    <name type="scientific">Amphibacillus marinus</name>
    <dbReference type="NCBI Taxonomy" id="872970"/>
    <lineage>
        <taxon>Bacteria</taxon>
        <taxon>Bacillati</taxon>
        <taxon>Bacillota</taxon>
        <taxon>Bacilli</taxon>
        <taxon>Bacillales</taxon>
        <taxon>Bacillaceae</taxon>
        <taxon>Amphibacillus</taxon>
    </lineage>
</organism>
<comment type="similarity">
    <text evidence="1">Belongs to the ROK (NagC/XylR) family.</text>
</comment>
<dbReference type="Proteomes" id="UP000199300">
    <property type="component" value="Unassembled WGS sequence"/>
</dbReference>
<evidence type="ECO:0000313" key="3">
    <source>
        <dbReference type="Proteomes" id="UP000199300"/>
    </source>
</evidence>
<proteinExistence type="inferred from homology"/>
<keyword evidence="2" id="KW-0418">Kinase</keyword>
<dbReference type="OrthoDB" id="9795247at2"/>
<dbReference type="Gene3D" id="3.30.420.40">
    <property type="match status" value="2"/>
</dbReference>
<dbReference type="RefSeq" id="WP_091495327.1">
    <property type="nucleotide sequence ID" value="NZ_FODJ01000002.1"/>
</dbReference>
<dbReference type="Pfam" id="PF00480">
    <property type="entry name" value="ROK"/>
    <property type="match status" value="1"/>
</dbReference>
<dbReference type="PANTHER" id="PTHR18964">
    <property type="entry name" value="ROK (REPRESSOR, ORF, KINASE) FAMILY"/>
    <property type="match status" value="1"/>
</dbReference>
<keyword evidence="2" id="KW-0808">Transferase</keyword>
<keyword evidence="3" id="KW-1185">Reference proteome</keyword>
<dbReference type="SUPFAM" id="SSF53067">
    <property type="entry name" value="Actin-like ATPase domain"/>
    <property type="match status" value="1"/>
</dbReference>
<dbReference type="InterPro" id="IPR000600">
    <property type="entry name" value="ROK"/>
</dbReference>
<accession>A0A1H8K4K0</accession>
<sequence length="295" mass="32051">MYLVFDIGGTFVKYTWMTGTGEQVNEGKFRTPYVSTEDLVDKMVAVFSQSSEDIVGIAISCPGTIDVNSGVVYHGGALKYLHEYNLVHMLEERCGVKASIENDGKCAALAEKWQGSVKDYQHSVVLVFGTGVGGGIIINGKLHRGAHLEAGEQSYVMDDFNYDNNVARFVGTSCSAAKMVKAIATLKGLDETDGIGVFEFIDQGDEEALTIFNRFCYNVASQILNLQYVIDPDVFALGGGISVQPAVLDGINKAIEQIKAVNTVHVANPKIVTCHFRSAANLYGALYHHLLQHSK</sequence>
<dbReference type="STRING" id="872970.SAMN04488134_102160"/>
<dbReference type="EMBL" id="FODJ01000002">
    <property type="protein sequence ID" value="SEN87426.1"/>
    <property type="molecule type" value="Genomic_DNA"/>
</dbReference>
<dbReference type="PANTHER" id="PTHR18964:SF170">
    <property type="entry name" value="SUGAR KINASE"/>
    <property type="match status" value="1"/>
</dbReference>
<dbReference type="CDD" id="cd24152">
    <property type="entry name" value="ASKHA_NBD_ROK-like"/>
    <property type="match status" value="1"/>
</dbReference>
<evidence type="ECO:0000313" key="2">
    <source>
        <dbReference type="EMBL" id="SEN87426.1"/>
    </source>
</evidence>
<name>A0A1H8K4K0_9BACI</name>
<dbReference type="InterPro" id="IPR043129">
    <property type="entry name" value="ATPase_NBD"/>
</dbReference>
<evidence type="ECO:0000256" key="1">
    <source>
        <dbReference type="ARBA" id="ARBA00006479"/>
    </source>
</evidence>
<reference evidence="2 3" key="1">
    <citation type="submission" date="2016-10" db="EMBL/GenBank/DDBJ databases">
        <authorList>
            <person name="de Groot N.N."/>
        </authorList>
    </citation>
    <scope>NUCLEOTIDE SEQUENCE [LARGE SCALE GENOMIC DNA]</scope>
    <source>
        <strain evidence="2 3">CGMCC 1.10434</strain>
    </source>
</reference>